<feature type="chain" id="PRO_5021452679" evidence="1">
    <location>
        <begin position="20"/>
        <end position="143"/>
    </location>
</feature>
<sequence>MIVILLAAMLAQTTPPVVANIPPLLGAIGTQSLPKTGCAAFLWSTTDRALVAMAVADPAMLRLSIDGKTVDLARSAQQGAAGLGFGATTSYAADGITARLEMTIVPRENLALGAQVPEASLQVDRAGRDTIIAPVAGLVGCTT</sequence>
<evidence type="ECO:0000256" key="1">
    <source>
        <dbReference type="SAM" id="SignalP"/>
    </source>
</evidence>
<dbReference type="Proteomes" id="UP000318413">
    <property type="component" value="Unassembled WGS sequence"/>
</dbReference>
<name>A0A502CGE9_9SPHN</name>
<reference evidence="2 3" key="1">
    <citation type="journal article" date="2019" name="Environ. Microbiol.">
        <title>Species interactions and distinct microbial communities in high Arctic permafrost affected cryosols are associated with the CH4 and CO2 gas fluxes.</title>
        <authorList>
            <person name="Altshuler I."/>
            <person name="Hamel J."/>
            <person name="Turney S."/>
            <person name="Magnuson E."/>
            <person name="Levesque R."/>
            <person name="Greer C."/>
            <person name="Whyte L.G."/>
        </authorList>
    </citation>
    <scope>NUCLEOTIDE SEQUENCE [LARGE SCALE GENOMIC DNA]</scope>
    <source>
        <strain evidence="2 3">S5.1</strain>
    </source>
</reference>
<dbReference type="AlphaFoldDB" id="A0A502CGE9"/>
<gene>
    <name evidence="2" type="ORF">EAH84_08570</name>
</gene>
<accession>A0A502CGE9</accession>
<dbReference type="RefSeq" id="WP_140870634.1">
    <property type="nucleotide sequence ID" value="NZ_RCZK01000005.1"/>
</dbReference>
<keyword evidence="1" id="KW-0732">Signal</keyword>
<organism evidence="2 3">
    <name type="scientific">Sphingomonas oligophenolica</name>
    <dbReference type="NCBI Taxonomy" id="301154"/>
    <lineage>
        <taxon>Bacteria</taxon>
        <taxon>Pseudomonadati</taxon>
        <taxon>Pseudomonadota</taxon>
        <taxon>Alphaproteobacteria</taxon>
        <taxon>Sphingomonadales</taxon>
        <taxon>Sphingomonadaceae</taxon>
        <taxon>Sphingomonas</taxon>
    </lineage>
</organism>
<comment type="caution">
    <text evidence="2">The sequence shown here is derived from an EMBL/GenBank/DDBJ whole genome shotgun (WGS) entry which is preliminary data.</text>
</comment>
<evidence type="ECO:0000313" key="3">
    <source>
        <dbReference type="Proteomes" id="UP000318413"/>
    </source>
</evidence>
<feature type="signal peptide" evidence="1">
    <location>
        <begin position="1"/>
        <end position="19"/>
    </location>
</feature>
<protein>
    <submittedName>
        <fullName evidence="2">Uncharacterized protein</fullName>
    </submittedName>
</protein>
<proteinExistence type="predicted"/>
<dbReference type="OrthoDB" id="7595402at2"/>
<keyword evidence="3" id="KW-1185">Reference proteome</keyword>
<dbReference type="EMBL" id="RCZK01000005">
    <property type="protein sequence ID" value="TPG12805.1"/>
    <property type="molecule type" value="Genomic_DNA"/>
</dbReference>
<evidence type="ECO:0000313" key="2">
    <source>
        <dbReference type="EMBL" id="TPG12805.1"/>
    </source>
</evidence>